<protein>
    <recommendedName>
        <fullName evidence="4">DUF4190 domain-containing protein</fullName>
    </recommendedName>
</protein>
<dbReference type="KEGG" id="kcm:ABWK59_14295"/>
<dbReference type="AlphaFoldDB" id="A0AAU8JY18"/>
<feature type="compositionally biased region" description="Low complexity" evidence="1">
    <location>
        <begin position="51"/>
        <end position="73"/>
    </location>
</feature>
<sequence length="235" mass="24118">MADSMSSREDTGERNPFAPPPADAPDQPWQPRLPQHLPATGGADGDGSSGSSGSSGASGASGASDSSGSSGSAGEEDETPQVPSPHPWGPGYRGPWSAPQPPERPKFDPNDPVQRHSRYALTAGMAAMFCVVTSLGPVALLLGALAVYWAVSALRAGRRPKDAAPGHPTAPQTPAALGGLVIGTAAVLFVLAGFAVQLYYADYLSCVQDALTEEAARSCSNLAPDWLVTITNPDR</sequence>
<feature type="region of interest" description="Disordered" evidence="1">
    <location>
        <begin position="1"/>
        <end position="113"/>
    </location>
</feature>
<proteinExistence type="predicted"/>
<name>A0AAU8JY18_9ACTN</name>
<organism evidence="3">
    <name type="scientific">Kitasatospora camelliae</name>
    <dbReference type="NCBI Taxonomy" id="3156397"/>
    <lineage>
        <taxon>Bacteria</taxon>
        <taxon>Bacillati</taxon>
        <taxon>Actinomycetota</taxon>
        <taxon>Actinomycetes</taxon>
        <taxon>Kitasatosporales</taxon>
        <taxon>Streptomycetaceae</taxon>
        <taxon>Kitasatospora</taxon>
    </lineage>
</organism>
<reference evidence="3" key="1">
    <citation type="submission" date="2024-06" db="EMBL/GenBank/DDBJ databases">
        <title>The genome sequences of Kitasatospora sp. strain HUAS MG31.</title>
        <authorList>
            <person name="Mo P."/>
        </authorList>
    </citation>
    <scope>NUCLEOTIDE SEQUENCE</scope>
    <source>
        <strain evidence="3">HUAS MG31</strain>
    </source>
</reference>
<evidence type="ECO:0000313" key="3">
    <source>
        <dbReference type="EMBL" id="XCM80003.1"/>
    </source>
</evidence>
<evidence type="ECO:0000256" key="2">
    <source>
        <dbReference type="SAM" id="Phobius"/>
    </source>
</evidence>
<keyword evidence="2" id="KW-1133">Transmembrane helix</keyword>
<evidence type="ECO:0000256" key="1">
    <source>
        <dbReference type="SAM" id="MobiDB-lite"/>
    </source>
</evidence>
<feature type="transmembrane region" description="Helical" evidence="2">
    <location>
        <begin position="125"/>
        <end position="151"/>
    </location>
</feature>
<feature type="compositionally biased region" description="Basic and acidic residues" evidence="1">
    <location>
        <begin position="1"/>
        <end position="13"/>
    </location>
</feature>
<dbReference type="RefSeq" id="WP_354640964.1">
    <property type="nucleotide sequence ID" value="NZ_CP159872.1"/>
</dbReference>
<evidence type="ECO:0008006" key="4">
    <source>
        <dbReference type="Google" id="ProtNLM"/>
    </source>
</evidence>
<feature type="transmembrane region" description="Helical" evidence="2">
    <location>
        <begin position="175"/>
        <end position="200"/>
    </location>
</feature>
<gene>
    <name evidence="3" type="ORF">ABWK59_14295</name>
</gene>
<keyword evidence="2" id="KW-0472">Membrane</keyword>
<keyword evidence="2" id="KW-0812">Transmembrane</keyword>
<dbReference type="EMBL" id="CP159872">
    <property type="protein sequence ID" value="XCM80003.1"/>
    <property type="molecule type" value="Genomic_DNA"/>
</dbReference>
<accession>A0AAU8JY18</accession>